<dbReference type="EMBL" id="AEWT01000031">
    <property type="protein sequence ID" value="EGC67939.1"/>
    <property type="molecule type" value="Genomic_DNA"/>
</dbReference>
<sequence length="51" mass="5928">MTMTFYNTDLQYRVTLDTKLNLFIVFDKKDANHFATGITIEQAVQELKKTA</sequence>
<evidence type="ECO:0000313" key="2">
    <source>
        <dbReference type="Proteomes" id="UP000004835"/>
    </source>
</evidence>
<protein>
    <submittedName>
        <fullName evidence="1">Uncharacterized protein</fullName>
    </submittedName>
</protein>
<organism evidence="1 2">
    <name type="scientific">Enterococcus casseliflavus ATCC 12755</name>
    <dbReference type="NCBI Taxonomy" id="888066"/>
    <lineage>
        <taxon>Bacteria</taxon>
        <taxon>Bacillati</taxon>
        <taxon>Bacillota</taxon>
        <taxon>Bacilli</taxon>
        <taxon>Lactobacillales</taxon>
        <taxon>Enterococcaceae</taxon>
        <taxon>Enterococcus</taxon>
    </lineage>
</organism>
<accession>F0ENR4</accession>
<proteinExistence type="predicted"/>
<dbReference type="AlphaFoldDB" id="F0ENR4"/>
<name>F0ENR4_ENTCA</name>
<gene>
    <name evidence="1" type="ORF">HMPREF9087_3056</name>
</gene>
<dbReference type="HOGENOM" id="CLU_207080_0_0_9"/>
<comment type="caution">
    <text evidence="1">The sequence shown here is derived from an EMBL/GenBank/DDBJ whole genome shotgun (WGS) entry which is preliminary data.</text>
</comment>
<reference evidence="1 2" key="1">
    <citation type="submission" date="2011-01" db="EMBL/GenBank/DDBJ databases">
        <authorList>
            <person name="Muzny D."/>
            <person name="Qin X."/>
            <person name="Deng J."/>
            <person name="Jiang H."/>
            <person name="Liu Y."/>
            <person name="Qu J."/>
            <person name="Song X.-Z."/>
            <person name="Zhang L."/>
            <person name="Thornton R."/>
            <person name="Coyle M."/>
            <person name="Francisco L."/>
            <person name="Jackson L."/>
            <person name="Javaid M."/>
            <person name="Korchina V."/>
            <person name="Kovar C."/>
            <person name="Mata R."/>
            <person name="Mathew T."/>
            <person name="Ngo R."/>
            <person name="Nguyen L."/>
            <person name="Nguyen N."/>
            <person name="Okwuonu G."/>
            <person name="Ongeri F."/>
            <person name="Pham C."/>
            <person name="Simmons D."/>
            <person name="Wilczek-Boney K."/>
            <person name="Hale W."/>
            <person name="Jakkamsetti A."/>
            <person name="Pham P."/>
            <person name="Ruth R."/>
            <person name="San Lucas F."/>
            <person name="Warren J."/>
            <person name="Zhang J."/>
            <person name="Zhao Z."/>
            <person name="Zhou C."/>
            <person name="Zhu D."/>
            <person name="Lee S."/>
            <person name="Bess C."/>
            <person name="Blankenburg K."/>
            <person name="Forbes L."/>
            <person name="Fu Q."/>
            <person name="Gubbala S."/>
            <person name="Hirani K."/>
            <person name="Jayaseelan J.C."/>
            <person name="Lara F."/>
            <person name="Munidasa M."/>
            <person name="Palculict T."/>
            <person name="Patil S."/>
            <person name="Pu L.-L."/>
            <person name="Saada N."/>
            <person name="Tang L."/>
            <person name="Weissenberger G."/>
            <person name="Zhu Y."/>
            <person name="Hemphill L."/>
            <person name="Shang Y."/>
            <person name="Youmans B."/>
            <person name="Ayvaz T."/>
            <person name="Ross M."/>
            <person name="Santibanez J."/>
            <person name="Aqrawi P."/>
            <person name="Gross S."/>
            <person name="Joshi V."/>
            <person name="Fowler G."/>
            <person name="Nazareth L."/>
            <person name="Reid J."/>
            <person name="Worley K."/>
            <person name="Petrosino J."/>
            <person name="Highlander S."/>
            <person name="Gibbs R."/>
        </authorList>
    </citation>
    <scope>NUCLEOTIDE SEQUENCE [LARGE SCALE GENOMIC DNA]</scope>
    <source>
        <strain evidence="1 2">ATCC 12755</strain>
    </source>
</reference>
<evidence type="ECO:0000313" key="1">
    <source>
        <dbReference type="EMBL" id="EGC67939.1"/>
    </source>
</evidence>
<dbReference type="Proteomes" id="UP000004835">
    <property type="component" value="Unassembled WGS sequence"/>
</dbReference>